<organism evidence="2 3">
    <name type="scientific">Arsenicicoccus piscis</name>
    <dbReference type="NCBI Taxonomy" id="673954"/>
    <lineage>
        <taxon>Bacteria</taxon>
        <taxon>Bacillati</taxon>
        <taxon>Actinomycetota</taxon>
        <taxon>Actinomycetes</taxon>
        <taxon>Micrococcales</taxon>
        <taxon>Intrasporangiaceae</taxon>
        <taxon>Arsenicicoccus</taxon>
    </lineage>
</organism>
<evidence type="ECO:0000256" key="1">
    <source>
        <dbReference type="SAM" id="MobiDB-lite"/>
    </source>
</evidence>
<evidence type="ECO:0000313" key="2">
    <source>
        <dbReference type="EMBL" id="GMA18558.1"/>
    </source>
</evidence>
<accession>A0ABQ6HKG5</accession>
<proteinExistence type="predicted"/>
<comment type="caution">
    <text evidence="2">The sequence shown here is derived from an EMBL/GenBank/DDBJ whole genome shotgun (WGS) entry which is preliminary data.</text>
</comment>
<dbReference type="EMBL" id="BSUJ01000001">
    <property type="protein sequence ID" value="GMA18558.1"/>
    <property type="molecule type" value="Genomic_DNA"/>
</dbReference>
<evidence type="ECO:0000313" key="3">
    <source>
        <dbReference type="Proteomes" id="UP001157109"/>
    </source>
</evidence>
<dbReference type="RefSeq" id="WP_241444350.1">
    <property type="nucleotide sequence ID" value="NZ_BSUJ01000001.1"/>
</dbReference>
<feature type="region of interest" description="Disordered" evidence="1">
    <location>
        <begin position="1"/>
        <end position="37"/>
    </location>
</feature>
<reference evidence="3" key="1">
    <citation type="journal article" date="2019" name="Int. J. Syst. Evol. Microbiol.">
        <title>The Global Catalogue of Microorganisms (GCM) 10K type strain sequencing project: providing services to taxonomists for standard genome sequencing and annotation.</title>
        <authorList>
            <consortium name="The Broad Institute Genomics Platform"/>
            <consortium name="The Broad Institute Genome Sequencing Center for Infectious Disease"/>
            <person name="Wu L."/>
            <person name="Ma J."/>
        </authorList>
    </citation>
    <scope>NUCLEOTIDE SEQUENCE [LARGE SCALE GENOMIC DNA]</scope>
    <source>
        <strain evidence="3">NBRC 105830</strain>
    </source>
</reference>
<sequence length="241" mass="24391">MSASTLAGPRSSRPARDTGRGGSAAGGTRARRLQPPSWRDARLLGGVALVLASTVAGAKVVANAADTTSYLVMTTAVAAGEPLTASDVRQVDARLGDRADSYLPATTDLTQPHFATRDLVPGELVPVAAAGDQRVAERRQLALPVTSGALPALVKGTQVEVWVSDRTSAAGVDRYGAPHKVVERGTVARDPDRSGVLGGAASTTLSVFVPVDAVPALLTAVDSGAKVSLVPLPGTVVGDGS</sequence>
<gene>
    <name evidence="2" type="ORF">GCM10025862_05790</name>
</gene>
<keyword evidence="3" id="KW-1185">Reference proteome</keyword>
<dbReference type="Proteomes" id="UP001157109">
    <property type="component" value="Unassembled WGS sequence"/>
</dbReference>
<name>A0ABQ6HKG5_9MICO</name>
<evidence type="ECO:0008006" key="4">
    <source>
        <dbReference type="Google" id="ProtNLM"/>
    </source>
</evidence>
<protein>
    <recommendedName>
        <fullName evidence="4">SAF domain-containing protein</fullName>
    </recommendedName>
</protein>